<feature type="transmembrane region" description="Helical" evidence="1">
    <location>
        <begin position="41"/>
        <end position="66"/>
    </location>
</feature>
<keyword evidence="1" id="KW-0472">Membrane</keyword>
<proteinExistence type="predicted"/>
<dbReference type="Proteomes" id="UP000007434">
    <property type="component" value="Chromosome"/>
</dbReference>
<organism evidence="2 3">
    <name type="scientific">Halanaerobium hydrogeniformans</name>
    <name type="common">Halanaerobium sp. (strain sapolanicus)</name>
    <dbReference type="NCBI Taxonomy" id="656519"/>
    <lineage>
        <taxon>Bacteria</taxon>
        <taxon>Bacillati</taxon>
        <taxon>Bacillota</taxon>
        <taxon>Clostridia</taxon>
        <taxon>Halanaerobiales</taxon>
        <taxon>Halanaerobiaceae</taxon>
        <taxon>Halanaerobium</taxon>
    </lineage>
</organism>
<accession>E4RMI3</accession>
<evidence type="ECO:0000256" key="1">
    <source>
        <dbReference type="SAM" id="Phobius"/>
    </source>
</evidence>
<dbReference type="AlphaFoldDB" id="E4RMI3"/>
<keyword evidence="3" id="KW-1185">Reference proteome</keyword>
<dbReference type="HOGENOM" id="CLU_2422864_0_0_9"/>
<dbReference type="EMBL" id="CP002304">
    <property type="protein sequence ID" value="ADQ14514.1"/>
    <property type="molecule type" value="Genomic_DNA"/>
</dbReference>
<dbReference type="RefSeq" id="WP_013405597.1">
    <property type="nucleotide sequence ID" value="NC_014654.1"/>
</dbReference>
<keyword evidence="1" id="KW-0812">Transmembrane</keyword>
<name>E4RMI3_HALHG</name>
<feature type="transmembrane region" description="Helical" evidence="1">
    <location>
        <begin position="7"/>
        <end position="29"/>
    </location>
</feature>
<keyword evidence="1" id="KW-1133">Transmembrane helix</keyword>
<gene>
    <name evidence="2" type="ordered locus">Halsa_1080</name>
</gene>
<evidence type="ECO:0000313" key="2">
    <source>
        <dbReference type="EMBL" id="ADQ14514.1"/>
    </source>
</evidence>
<reference evidence="2 3" key="1">
    <citation type="submission" date="2010-11" db="EMBL/GenBank/DDBJ databases">
        <title>Complete sequence of Halanaerobium sp. sapolanicus.</title>
        <authorList>
            <consortium name="US DOE Joint Genome Institute"/>
            <person name="Lucas S."/>
            <person name="Copeland A."/>
            <person name="Lapidus A."/>
            <person name="Cheng J.-F."/>
            <person name="Bruce D."/>
            <person name="Goodwin L."/>
            <person name="Pitluck S."/>
            <person name="Davenport K."/>
            <person name="Detter J.C."/>
            <person name="Han C."/>
            <person name="Tapia R."/>
            <person name="Land M."/>
            <person name="Hauser L."/>
            <person name="Jeffries C."/>
            <person name="Kyrpides N."/>
            <person name="Ivanova N."/>
            <person name="Mikhailova N."/>
            <person name="Begemann M.B."/>
            <person name="Mormile M.R."/>
            <person name="Wall J.D."/>
            <person name="Elias D.A."/>
            <person name="Woyke T."/>
        </authorList>
    </citation>
    <scope>NUCLEOTIDE SEQUENCE [LARGE SCALE GENOMIC DNA]</scope>
    <source>
        <strain evidence="3">sapolanicus</strain>
    </source>
</reference>
<evidence type="ECO:0000313" key="3">
    <source>
        <dbReference type="Proteomes" id="UP000007434"/>
    </source>
</evidence>
<sequence>MLGKIIPIVLIITNLVFVVLGWMLLYLYFKNKDKFVLFGGLTYLASAVIAHNLSTWWPLLIGLILARIFKKFETDLPDNNKAELNSSEQGR</sequence>
<dbReference type="STRING" id="656519.Halsa_1080"/>
<reference evidence="2 3" key="2">
    <citation type="journal article" date="2011" name="J. Bacteriol.">
        <title>Complete Genome Sequence of the Haloalkaliphilic, Hydrogen Producing Halanaerobium hydrogenoformans.</title>
        <authorList>
            <person name="Brown S.D."/>
            <person name="Begemann M.B."/>
            <person name="Mormile M.R."/>
            <person name="Wall J.D."/>
            <person name="Han C.S."/>
            <person name="Goodwin L.A."/>
            <person name="Pitluck S."/>
            <person name="Land M.L."/>
            <person name="Hauser L.J."/>
            <person name="Elias D.A."/>
        </authorList>
    </citation>
    <scope>NUCLEOTIDE SEQUENCE [LARGE SCALE GENOMIC DNA]</scope>
    <source>
        <strain evidence="3">sapolanicus</strain>
    </source>
</reference>
<dbReference type="KEGG" id="has:Halsa_1080"/>
<protein>
    <submittedName>
        <fullName evidence="2">Uncharacterized protein</fullName>
    </submittedName>
</protein>